<dbReference type="PROSITE" id="PS50893">
    <property type="entry name" value="ABC_TRANSPORTER_2"/>
    <property type="match status" value="2"/>
</dbReference>
<dbReference type="PANTHER" id="PTHR42855:SF2">
    <property type="entry name" value="DRUG RESISTANCE ABC TRANSPORTER,ATP-BINDING PROTEIN"/>
    <property type="match status" value="1"/>
</dbReference>
<evidence type="ECO:0000313" key="6">
    <source>
        <dbReference type="EMBL" id="GGI66294.1"/>
    </source>
</evidence>
<dbReference type="Pfam" id="PF00005">
    <property type="entry name" value="ABC_tran"/>
    <property type="match status" value="2"/>
</dbReference>
<feature type="domain" description="ABC transporter" evidence="5">
    <location>
        <begin position="313"/>
        <end position="498"/>
    </location>
</feature>
<evidence type="ECO:0000259" key="5">
    <source>
        <dbReference type="PROSITE" id="PS50893"/>
    </source>
</evidence>
<dbReference type="SMART" id="SM00382">
    <property type="entry name" value="AAA"/>
    <property type="match status" value="2"/>
</dbReference>
<keyword evidence="7" id="KW-1185">Reference proteome</keyword>
<dbReference type="InterPro" id="IPR003593">
    <property type="entry name" value="AAA+_ATPase"/>
</dbReference>
<evidence type="ECO:0000256" key="4">
    <source>
        <dbReference type="SAM" id="MobiDB-lite"/>
    </source>
</evidence>
<keyword evidence="3" id="KW-0175">Coiled coil</keyword>
<dbReference type="EMBL" id="BMDT01000009">
    <property type="protein sequence ID" value="GGI66294.1"/>
    <property type="molecule type" value="Genomic_DNA"/>
</dbReference>
<accession>A0A917JGF3</accession>
<dbReference type="Proteomes" id="UP000622610">
    <property type="component" value="Unassembled WGS sequence"/>
</dbReference>
<evidence type="ECO:0000313" key="7">
    <source>
        <dbReference type="Proteomes" id="UP000622610"/>
    </source>
</evidence>
<keyword evidence="1" id="KW-0547">Nucleotide-binding</keyword>
<dbReference type="AlphaFoldDB" id="A0A917JGF3"/>
<name>A0A917JGF3_9ENTE</name>
<feature type="domain" description="ABC transporter" evidence="5">
    <location>
        <begin position="4"/>
        <end position="213"/>
    </location>
</feature>
<dbReference type="InterPro" id="IPR051309">
    <property type="entry name" value="ABCF_ATPase"/>
</dbReference>
<organism evidence="6 7">
    <name type="scientific">Enterococcus alcedinis</name>
    <dbReference type="NCBI Taxonomy" id="1274384"/>
    <lineage>
        <taxon>Bacteria</taxon>
        <taxon>Bacillati</taxon>
        <taxon>Bacillota</taxon>
        <taxon>Bacilli</taxon>
        <taxon>Lactobacillales</taxon>
        <taxon>Enterococcaceae</taxon>
        <taxon>Enterococcus</taxon>
    </lineage>
</organism>
<reference evidence="6" key="2">
    <citation type="submission" date="2020-09" db="EMBL/GenBank/DDBJ databases">
        <authorList>
            <person name="Sun Q."/>
            <person name="Sedlacek I."/>
        </authorList>
    </citation>
    <scope>NUCLEOTIDE SEQUENCE</scope>
    <source>
        <strain evidence="6">CCM 8433</strain>
    </source>
</reference>
<reference evidence="6" key="1">
    <citation type="journal article" date="2014" name="Int. J. Syst. Evol. Microbiol.">
        <title>Complete genome sequence of Corynebacterium casei LMG S-19264T (=DSM 44701T), isolated from a smear-ripened cheese.</title>
        <authorList>
            <consortium name="US DOE Joint Genome Institute (JGI-PGF)"/>
            <person name="Walter F."/>
            <person name="Albersmeier A."/>
            <person name="Kalinowski J."/>
            <person name="Ruckert C."/>
        </authorList>
    </citation>
    <scope>NUCLEOTIDE SEQUENCE</scope>
    <source>
        <strain evidence="6">CCM 8433</strain>
    </source>
</reference>
<dbReference type="InterPro" id="IPR017871">
    <property type="entry name" value="ABC_transporter-like_CS"/>
</dbReference>
<dbReference type="GO" id="GO:0016887">
    <property type="term" value="F:ATP hydrolysis activity"/>
    <property type="evidence" value="ECO:0007669"/>
    <property type="project" value="InterPro"/>
</dbReference>
<dbReference type="InterPro" id="IPR027417">
    <property type="entry name" value="P-loop_NTPase"/>
</dbReference>
<dbReference type="InterPro" id="IPR003439">
    <property type="entry name" value="ABC_transporter-like_ATP-bd"/>
</dbReference>
<protein>
    <submittedName>
        <fullName evidence="6">Lsa family ABC-F type ribosomal protection protein</fullName>
    </submittedName>
</protein>
<feature type="region of interest" description="Disordered" evidence="4">
    <location>
        <begin position="230"/>
        <end position="258"/>
    </location>
</feature>
<keyword evidence="2" id="KW-0067">ATP-binding</keyword>
<dbReference type="PANTHER" id="PTHR42855">
    <property type="entry name" value="ABC TRANSPORTER ATP-BINDING SUBUNIT"/>
    <property type="match status" value="1"/>
</dbReference>
<feature type="coiled-coil region" evidence="3">
    <location>
        <begin position="270"/>
        <end position="297"/>
    </location>
</feature>
<dbReference type="Gene3D" id="3.40.50.300">
    <property type="entry name" value="P-loop containing nucleotide triphosphate hydrolases"/>
    <property type="match status" value="2"/>
</dbReference>
<evidence type="ECO:0000256" key="1">
    <source>
        <dbReference type="ARBA" id="ARBA00022741"/>
    </source>
</evidence>
<sequence>MSTIHIKNLTYGFDLQSTLLFEQTNLTIQTSWKLGLVGRNGRGKTTLLQLIQEKLPYTGKIEHQTNFLYFPQEVGDATQMTYQILEGFDQTEYWKLERELNLLAVNPDVLWLPFEQLSGGEQTKVLLAILFAQEDGFPLIDEPTNHLDMASRQLVAQYLKNKKQGFILVSHDRQLVDDVVDHILSIERNQLVLHQGNYSLYAAEKKQRDATELADNTKLKREISRLSKTADEKAQWSGAREKDKYGDPHKKGSGAIGDTGAVGARAARVMKRSKAIINRMEDQITEKEKLLKNLEKVDTLTLHVKETHKKQWIKAENLQLFYGERALFAPISFELNVGDRLAITGANGSGKTSLLDFLLGNFKGEVRGELTMAKNPTLSLVRQDFKDNTGTLAEFAEKRQISEEELLNHLRKLGVERSVFLNKIEHMSQGQQKRVELGKAMLTSADLFIWDEPLNYLDVFNHQQLEEAILKAKPTMIIVDHDHYFLSKIATKTIELKN</sequence>
<proteinExistence type="predicted"/>
<comment type="caution">
    <text evidence="6">The sequence shown here is derived from an EMBL/GenBank/DDBJ whole genome shotgun (WGS) entry which is preliminary data.</text>
</comment>
<evidence type="ECO:0000256" key="2">
    <source>
        <dbReference type="ARBA" id="ARBA00022840"/>
    </source>
</evidence>
<evidence type="ECO:0000256" key="3">
    <source>
        <dbReference type="SAM" id="Coils"/>
    </source>
</evidence>
<dbReference type="PROSITE" id="PS00211">
    <property type="entry name" value="ABC_TRANSPORTER_1"/>
    <property type="match status" value="2"/>
</dbReference>
<dbReference type="RefSeq" id="WP_188368123.1">
    <property type="nucleotide sequence ID" value="NZ_BMDT01000009.1"/>
</dbReference>
<dbReference type="CDD" id="cd03221">
    <property type="entry name" value="ABCF_EF-3"/>
    <property type="match status" value="2"/>
</dbReference>
<dbReference type="GO" id="GO:0005524">
    <property type="term" value="F:ATP binding"/>
    <property type="evidence" value="ECO:0007669"/>
    <property type="project" value="UniProtKB-KW"/>
</dbReference>
<feature type="compositionally biased region" description="Basic and acidic residues" evidence="4">
    <location>
        <begin position="230"/>
        <end position="250"/>
    </location>
</feature>
<dbReference type="SUPFAM" id="SSF52540">
    <property type="entry name" value="P-loop containing nucleoside triphosphate hydrolases"/>
    <property type="match status" value="2"/>
</dbReference>
<dbReference type="NCBIfam" id="NF000355">
    <property type="entry name" value="ribo_prot_ABC_F"/>
    <property type="match status" value="1"/>
</dbReference>
<gene>
    <name evidence="6" type="ORF">GCM10011482_19480</name>
</gene>